<comment type="caution">
    <text evidence="1">The sequence shown here is derived from an EMBL/GenBank/DDBJ whole genome shotgun (WGS) entry which is preliminary data.</text>
</comment>
<gene>
    <name evidence="1" type="ORF">ACFPFU_10885</name>
</gene>
<protein>
    <submittedName>
        <fullName evidence="1">Uncharacterized protein</fullName>
    </submittedName>
</protein>
<evidence type="ECO:0000313" key="2">
    <source>
        <dbReference type="Proteomes" id="UP001595818"/>
    </source>
</evidence>
<reference evidence="2" key="1">
    <citation type="journal article" date="2019" name="Int. J. Syst. Evol. Microbiol.">
        <title>The Global Catalogue of Microorganisms (GCM) 10K type strain sequencing project: providing services to taxonomists for standard genome sequencing and annotation.</title>
        <authorList>
            <consortium name="The Broad Institute Genomics Platform"/>
            <consortium name="The Broad Institute Genome Sequencing Center for Infectious Disease"/>
            <person name="Wu L."/>
            <person name="Ma J."/>
        </authorList>
    </citation>
    <scope>NUCLEOTIDE SEQUENCE [LARGE SCALE GENOMIC DNA]</scope>
    <source>
        <strain evidence="2">CGMCC 4.7466</strain>
    </source>
</reference>
<sequence length="51" mass="6045">MARLSDISNDWMRSLWGLFLFMISTYPASSEVTLPKLFGDRMVLQRERQHL</sequence>
<name>A0ABV9T0Z8_9BACT</name>
<evidence type="ECO:0000313" key="1">
    <source>
        <dbReference type="EMBL" id="MFC4872196.1"/>
    </source>
</evidence>
<dbReference type="EMBL" id="JBHSJJ010000005">
    <property type="protein sequence ID" value="MFC4872196.1"/>
    <property type="molecule type" value="Genomic_DNA"/>
</dbReference>
<dbReference type="RefSeq" id="WP_377064381.1">
    <property type="nucleotide sequence ID" value="NZ_JBHSJJ010000005.1"/>
</dbReference>
<accession>A0ABV9T0Z8</accession>
<organism evidence="1 2">
    <name type="scientific">Negadavirga shengliensis</name>
    <dbReference type="NCBI Taxonomy" id="1389218"/>
    <lineage>
        <taxon>Bacteria</taxon>
        <taxon>Pseudomonadati</taxon>
        <taxon>Bacteroidota</taxon>
        <taxon>Cytophagia</taxon>
        <taxon>Cytophagales</taxon>
        <taxon>Cyclobacteriaceae</taxon>
        <taxon>Negadavirga</taxon>
    </lineage>
</organism>
<dbReference type="Proteomes" id="UP001595818">
    <property type="component" value="Unassembled WGS sequence"/>
</dbReference>
<keyword evidence="2" id="KW-1185">Reference proteome</keyword>
<proteinExistence type="predicted"/>